<dbReference type="InParanoid" id="B3RLB3"/>
<evidence type="ECO:0000256" key="8">
    <source>
        <dbReference type="ARBA" id="ARBA00023224"/>
    </source>
</evidence>
<organism evidence="12 13">
    <name type="scientific">Trichoplax adhaerens</name>
    <name type="common">Trichoplax reptans</name>
    <dbReference type="NCBI Taxonomy" id="10228"/>
    <lineage>
        <taxon>Eukaryota</taxon>
        <taxon>Metazoa</taxon>
        <taxon>Placozoa</taxon>
        <taxon>Uniplacotomia</taxon>
        <taxon>Trichoplacea</taxon>
        <taxon>Trichoplacidae</taxon>
        <taxon>Trichoplax</taxon>
    </lineage>
</organism>
<keyword evidence="2" id="KW-1003">Cell membrane</keyword>
<keyword evidence="4 10" id="KW-1133">Transmembrane helix</keyword>
<feature type="compositionally biased region" description="Basic and acidic residues" evidence="9">
    <location>
        <begin position="365"/>
        <end position="374"/>
    </location>
</feature>
<evidence type="ECO:0000256" key="6">
    <source>
        <dbReference type="ARBA" id="ARBA00023136"/>
    </source>
</evidence>
<dbReference type="Gene3D" id="1.20.1070.10">
    <property type="entry name" value="Rhodopsin 7-helix transmembrane proteins"/>
    <property type="match status" value="1"/>
</dbReference>
<keyword evidence="8" id="KW-0807">Transducer</keyword>
<sequence>MKGWNWQNTPNGSVDNSTTQHNYSPIYTFQAIALSVAVIAGFPANIITLIACCYRNRLNVVSNIFIANLCIYELCMILLDFPLSLVNAVNGRQIVTSSLCKFQCIIGTMCSAGIILSLVCVTIDRYFTIVKPMKYGMIMTIRKAVTMIICVWVYVFLLIPAYYIPEVQPTCLYYYEMSSCFTNWAQSPIVGYFILATCYGTALIAMIYTYWRIFVIARHHNKVGVEQLKELTKNGYTNRPSITQMRRKGYKTIKVVIVILITYICCWTPITILAATNIQKFSDMPPWGLAIANCLVVINPTINPIVYGIMSQEYRHSYQRIYRIIRNSQTIRRSLIIPSQASFATNQKDGNGNLSLSHDVITTNHESREQETVT</sequence>
<dbReference type="InterPro" id="IPR000276">
    <property type="entry name" value="GPCR_Rhodpsn"/>
</dbReference>
<dbReference type="KEGG" id="tad:TRIADDRAFT_51946"/>
<evidence type="ECO:0000256" key="2">
    <source>
        <dbReference type="ARBA" id="ARBA00022475"/>
    </source>
</evidence>
<dbReference type="InterPro" id="IPR017452">
    <property type="entry name" value="GPCR_Rhodpsn_7TM"/>
</dbReference>
<name>B3RLB3_TRIAD</name>
<evidence type="ECO:0000256" key="1">
    <source>
        <dbReference type="ARBA" id="ARBA00004651"/>
    </source>
</evidence>
<dbReference type="AlphaFoldDB" id="B3RLB3"/>
<dbReference type="RefSeq" id="XP_002107938.1">
    <property type="nucleotide sequence ID" value="XM_002107902.1"/>
</dbReference>
<accession>B3RLB3</accession>
<evidence type="ECO:0000256" key="5">
    <source>
        <dbReference type="ARBA" id="ARBA00023040"/>
    </source>
</evidence>
<keyword evidence="7" id="KW-0675">Receptor</keyword>
<dbReference type="CTD" id="6749153"/>
<dbReference type="CDD" id="cd00637">
    <property type="entry name" value="7tm_classA_rhodopsin-like"/>
    <property type="match status" value="1"/>
</dbReference>
<evidence type="ECO:0000313" key="12">
    <source>
        <dbReference type="EMBL" id="EDV28736.1"/>
    </source>
</evidence>
<comment type="subcellular location">
    <subcellularLocation>
        <location evidence="1">Cell membrane</location>
        <topology evidence="1">Multi-pass membrane protein</topology>
    </subcellularLocation>
</comment>
<protein>
    <recommendedName>
        <fullName evidence="11">G-protein coupled receptors family 1 profile domain-containing protein</fullName>
    </recommendedName>
</protein>
<dbReference type="PROSITE" id="PS50262">
    <property type="entry name" value="G_PROTEIN_RECEP_F1_2"/>
    <property type="match status" value="1"/>
</dbReference>
<dbReference type="SMART" id="SM01381">
    <property type="entry name" value="7TM_GPCR_Srsx"/>
    <property type="match status" value="1"/>
</dbReference>
<dbReference type="STRING" id="10228.B3RLB3"/>
<feature type="transmembrane region" description="Helical" evidence="10">
    <location>
        <begin position="105"/>
        <end position="123"/>
    </location>
</feature>
<keyword evidence="3 10" id="KW-0812">Transmembrane</keyword>
<feature type="transmembrane region" description="Helical" evidence="10">
    <location>
        <begin position="64"/>
        <end position="85"/>
    </location>
</feature>
<feature type="compositionally biased region" description="Polar residues" evidence="9">
    <location>
        <begin position="348"/>
        <end position="364"/>
    </location>
</feature>
<feature type="transmembrane region" description="Helical" evidence="10">
    <location>
        <begin position="26"/>
        <end position="52"/>
    </location>
</feature>
<keyword evidence="6 10" id="KW-0472">Membrane</keyword>
<dbReference type="Pfam" id="PF00001">
    <property type="entry name" value="7tm_1"/>
    <property type="match status" value="1"/>
</dbReference>
<evidence type="ECO:0000256" key="7">
    <source>
        <dbReference type="ARBA" id="ARBA00023170"/>
    </source>
</evidence>
<feature type="transmembrane region" description="Helical" evidence="10">
    <location>
        <begin position="144"/>
        <end position="164"/>
    </location>
</feature>
<gene>
    <name evidence="12" type="ORF">TRIADDRAFT_51946</name>
</gene>
<evidence type="ECO:0000256" key="10">
    <source>
        <dbReference type="SAM" id="Phobius"/>
    </source>
</evidence>
<dbReference type="HOGENOM" id="CLU_740404_0_0_1"/>
<dbReference type="GO" id="GO:0007186">
    <property type="term" value="P:G protein-coupled receptor signaling pathway"/>
    <property type="evidence" value="ECO:0000318"/>
    <property type="project" value="GO_Central"/>
</dbReference>
<evidence type="ECO:0000256" key="4">
    <source>
        <dbReference type="ARBA" id="ARBA00022989"/>
    </source>
</evidence>
<dbReference type="PRINTS" id="PR00237">
    <property type="entry name" value="GPCRRHODOPSN"/>
</dbReference>
<proteinExistence type="predicted"/>
<dbReference type="EMBL" id="DS985241">
    <property type="protein sequence ID" value="EDV28736.1"/>
    <property type="molecule type" value="Genomic_DNA"/>
</dbReference>
<dbReference type="Proteomes" id="UP000009022">
    <property type="component" value="Unassembled WGS sequence"/>
</dbReference>
<keyword evidence="5" id="KW-0297">G-protein coupled receptor</keyword>
<dbReference type="OrthoDB" id="10071887at2759"/>
<evidence type="ECO:0000313" key="13">
    <source>
        <dbReference type="Proteomes" id="UP000009022"/>
    </source>
</evidence>
<dbReference type="PhylomeDB" id="B3RLB3"/>
<dbReference type="SUPFAM" id="SSF81321">
    <property type="entry name" value="Family A G protein-coupled receptor-like"/>
    <property type="match status" value="1"/>
</dbReference>
<dbReference type="eggNOG" id="KOG3656">
    <property type="taxonomic scope" value="Eukaryota"/>
</dbReference>
<evidence type="ECO:0000259" key="11">
    <source>
        <dbReference type="PROSITE" id="PS50262"/>
    </source>
</evidence>
<evidence type="ECO:0000256" key="3">
    <source>
        <dbReference type="ARBA" id="ARBA00022692"/>
    </source>
</evidence>
<dbReference type="GO" id="GO:0004930">
    <property type="term" value="F:G protein-coupled receptor activity"/>
    <property type="evidence" value="ECO:0007669"/>
    <property type="project" value="UniProtKB-KW"/>
</dbReference>
<feature type="transmembrane region" description="Helical" evidence="10">
    <location>
        <begin position="189"/>
        <end position="211"/>
    </location>
</feature>
<dbReference type="PANTHER" id="PTHR22752">
    <property type="entry name" value="G PROTEIN-COUPLED RECEPTOR"/>
    <property type="match status" value="1"/>
</dbReference>
<feature type="region of interest" description="Disordered" evidence="9">
    <location>
        <begin position="348"/>
        <end position="374"/>
    </location>
</feature>
<dbReference type="GeneID" id="6749153"/>
<feature type="transmembrane region" description="Helical" evidence="10">
    <location>
        <begin position="255"/>
        <end position="275"/>
    </location>
</feature>
<keyword evidence="13" id="KW-1185">Reference proteome</keyword>
<evidence type="ECO:0000256" key="9">
    <source>
        <dbReference type="SAM" id="MobiDB-lite"/>
    </source>
</evidence>
<feature type="transmembrane region" description="Helical" evidence="10">
    <location>
        <begin position="287"/>
        <end position="310"/>
    </location>
</feature>
<feature type="domain" description="G-protein coupled receptors family 1 profile" evidence="11">
    <location>
        <begin position="44"/>
        <end position="307"/>
    </location>
</feature>
<dbReference type="GO" id="GO:0005886">
    <property type="term" value="C:plasma membrane"/>
    <property type="evidence" value="ECO:0007669"/>
    <property type="project" value="UniProtKB-SubCell"/>
</dbReference>
<dbReference type="OMA" id="NHESREQ"/>
<reference evidence="12 13" key="1">
    <citation type="journal article" date="2008" name="Nature">
        <title>The Trichoplax genome and the nature of placozoans.</title>
        <authorList>
            <person name="Srivastava M."/>
            <person name="Begovic E."/>
            <person name="Chapman J."/>
            <person name="Putnam N.H."/>
            <person name="Hellsten U."/>
            <person name="Kawashima T."/>
            <person name="Kuo A."/>
            <person name="Mitros T."/>
            <person name="Salamov A."/>
            <person name="Carpenter M.L."/>
            <person name="Signorovitch A.Y."/>
            <person name="Moreno M.A."/>
            <person name="Kamm K."/>
            <person name="Grimwood J."/>
            <person name="Schmutz J."/>
            <person name="Shapiro H."/>
            <person name="Grigoriev I.V."/>
            <person name="Buss L.W."/>
            <person name="Schierwater B."/>
            <person name="Dellaporta S.L."/>
            <person name="Rokhsar D.S."/>
        </authorList>
    </citation>
    <scope>NUCLEOTIDE SEQUENCE [LARGE SCALE GENOMIC DNA]</scope>
    <source>
        <strain evidence="12 13">Grell-BS-1999</strain>
    </source>
</reference>